<organism evidence="9 10">
    <name type="scientific">Campylobacter porcelli</name>
    <dbReference type="NCBI Taxonomy" id="1660073"/>
    <lineage>
        <taxon>Bacteria</taxon>
        <taxon>Pseudomonadati</taxon>
        <taxon>Campylobacterota</taxon>
        <taxon>Epsilonproteobacteria</taxon>
        <taxon>Campylobacterales</taxon>
        <taxon>Campylobacteraceae</taxon>
        <taxon>Campylobacter</taxon>
    </lineage>
</organism>
<keyword evidence="3" id="KW-0813">Transport</keyword>
<comment type="similarity">
    <text evidence="2">Belongs to the AzlC family.</text>
</comment>
<evidence type="ECO:0000256" key="6">
    <source>
        <dbReference type="ARBA" id="ARBA00022989"/>
    </source>
</evidence>
<dbReference type="KEGG" id="camy:CSUIS_1180"/>
<dbReference type="GO" id="GO:1903785">
    <property type="term" value="P:L-valine transmembrane transport"/>
    <property type="evidence" value="ECO:0007669"/>
    <property type="project" value="TreeGrafter"/>
</dbReference>
<evidence type="ECO:0000256" key="1">
    <source>
        <dbReference type="ARBA" id="ARBA00004651"/>
    </source>
</evidence>
<dbReference type="STRING" id="1660073.CSUIS_1180"/>
<evidence type="ECO:0000313" key="9">
    <source>
        <dbReference type="EMBL" id="ARR00980.1"/>
    </source>
</evidence>
<keyword evidence="4" id="KW-1003">Cell membrane</keyword>
<evidence type="ECO:0000313" key="10">
    <source>
        <dbReference type="Proteomes" id="UP000194260"/>
    </source>
</evidence>
<feature type="transmembrane region" description="Helical" evidence="8">
    <location>
        <begin position="186"/>
        <end position="217"/>
    </location>
</feature>
<evidence type="ECO:0000256" key="4">
    <source>
        <dbReference type="ARBA" id="ARBA00022475"/>
    </source>
</evidence>
<dbReference type="PANTHER" id="PTHR34979:SF1">
    <property type="entry name" value="INNER MEMBRANE PROTEIN YGAZ"/>
    <property type="match status" value="1"/>
</dbReference>
<dbReference type="Pfam" id="PF03591">
    <property type="entry name" value="AzlC"/>
    <property type="match status" value="1"/>
</dbReference>
<proteinExistence type="inferred from homology"/>
<dbReference type="RefSeq" id="WP_086297858.1">
    <property type="nucleotide sequence ID" value="NZ_CP018789.1"/>
</dbReference>
<evidence type="ECO:0000256" key="3">
    <source>
        <dbReference type="ARBA" id="ARBA00022448"/>
    </source>
</evidence>
<dbReference type="PANTHER" id="PTHR34979">
    <property type="entry name" value="INNER MEMBRANE PROTEIN YGAZ"/>
    <property type="match status" value="1"/>
</dbReference>
<accession>A0A1X9SXK0</accession>
<feature type="transmembrane region" description="Helical" evidence="8">
    <location>
        <begin position="124"/>
        <end position="147"/>
    </location>
</feature>
<dbReference type="AlphaFoldDB" id="A0A1X9SXK0"/>
<dbReference type="Proteomes" id="UP000194260">
    <property type="component" value="Chromosome"/>
</dbReference>
<keyword evidence="7 8" id="KW-0472">Membrane</keyword>
<evidence type="ECO:0000256" key="2">
    <source>
        <dbReference type="ARBA" id="ARBA00010735"/>
    </source>
</evidence>
<keyword evidence="6 8" id="KW-1133">Transmembrane helix</keyword>
<evidence type="ECO:0000256" key="7">
    <source>
        <dbReference type="ARBA" id="ARBA00023136"/>
    </source>
</evidence>
<reference evidence="10" key="1">
    <citation type="journal article" date="2017" name="Genome Biol. Evol.">
        <title>Comparative Genomic Analysis Identifies a Campylobacter Clade Deficient in Selenium Metabolism.</title>
        <authorList>
            <person name="Miller W.G."/>
            <person name="Yee E."/>
            <person name="Lopes B.S."/>
            <person name="Chapman M.H."/>
            <person name="Huynh S."/>
            <person name="Bono J.L."/>
            <person name="Parker C.T."/>
            <person name="Strachan N.J.C."/>
            <person name="Forbes K.J."/>
        </authorList>
    </citation>
    <scope>NUCLEOTIDE SEQUENCE [LARGE SCALE GENOMIC DNA]</scope>
    <source>
        <strain evidence="10">RM6137</strain>
    </source>
</reference>
<dbReference type="InterPro" id="IPR011606">
    <property type="entry name" value="Brnchd-chn_aa_trnsp_permease"/>
</dbReference>
<feature type="transmembrane region" description="Helical" evidence="8">
    <location>
        <begin position="153"/>
        <end position="174"/>
    </location>
</feature>
<comment type="subcellular location">
    <subcellularLocation>
        <location evidence="1">Cell membrane</location>
        <topology evidence="1">Multi-pass membrane protein</topology>
    </subcellularLocation>
</comment>
<name>A0A1X9SXK0_9BACT</name>
<evidence type="ECO:0000256" key="8">
    <source>
        <dbReference type="SAM" id="Phobius"/>
    </source>
</evidence>
<evidence type="ECO:0000256" key="5">
    <source>
        <dbReference type="ARBA" id="ARBA00022692"/>
    </source>
</evidence>
<gene>
    <name evidence="9" type="ORF">CSUIS_1180</name>
</gene>
<dbReference type="GO" id="GO:0005886">
    <property type="term" value="C:plasma membrane"/>
    <property type="evidence" value="ECO:0007669"/>
    <property type="project" value="UniProtKB-SubCell"/>
</dbReference>
<keyword evidence="5 8" id="KW-0812">Transmembrane</keyword>
<protein>
    <submittedName>
        <fullName evidence="9">Branched-chain amino acid transport protein, AzlC family</fullName>
    </submittedName>
</protein>
<dbReference type="EMBL" id="CP018789">
    <property type="protein sequence ID" value="ARR00980.1"/>
    <property type="molecule type" value="Genomic_DNA"/>
</dbReference>
<sequence length="221" mass="25373">MNLKFKIFQSTIAVMMGYASLGFAFGLYGASMGMPSWIMGITSVMVYAGSVEFLFVAFIVSGANLWGVFFISFLLNFRHFFYTLGLLEEIKKLKFRYYFIYALSDETYALIKSRNDIDDTNRDLIFNFTAFLNQIYWVFSVILGSILGSNLNLNYKGIEFSLAALFGVLSYEVFKRDKNNRVAMLGFGVGILGLFLFPLHYYLFCSLILVMLILIIFKRLF</sequence>